<comment type="caution">
    <text evidence="2">The sequence shown here is derived from an EMBL/GenBank/DDBJ whole genome shotgun (WGS) entry which is preliminary data.</text>
</comment>
<keyword evidence="1" id="KW-0812">Transmembrane</keyword>
<feature type="transmembrane region" description="Helical" evidence="1">
    <location>
        <begin position="80"/>
        <end position="105"/>
    </location>
</feature>
<gene>
    <name evidence="2" type="ORF">DU52_15590</name>
</gene>
<dbReference type="InterPro" id="IPR019250">
    <property type="entry name" value="DUF2227_metal-bd"/>
</dbReference>
<dbReference type="Pfam" id="PF09988">
    <property type="entry name" value="DUF2227"/>
    <property type="match status" value="1"/>
</dbReference>
<accession>A0A0F8E6G2</accession>
<feature type="transmembrane region" description="Helical" evidence="1">
    <location>
        <begin position="12"/>
        <end position="40"/>
    </location>
</feature>
<protein>
    <recommendedName>
        <fullName evidence="4">Metal-binding protein</fullName>
    </recommendedName>
</protein>
<dbReference type="RefSeq" id="WP_048044024.1">
    <property type="nucleotide sequence ID" value="NZ_JJPA01000071.1"/>
</dbReference>
<sequence length="113" mass="13055">MNGKQHETLNLIALFPTLFLLGYYHAALTFSILFVLKWIWNTYYVTPDVDTHSRATKRLGLIGLIINKLFGHRKTLHNPFFWIVLFGIEYYFLGAWVLGGVFPVASHLVTDKL</sequence>
<name>A0A0F8E6G2_METMZ</name>
<evidence type="ECO:0000313" key="3">
    <source>
        <dbReference type="Proteomes" id="UP000034399"/>
    </source>
</evidence>
<organism evidence="2 3">
    <name type="scientific">Methanosarcina mazei</name>
    <name type="common">Methanosarcina frisia</name>
    <dbReference type="NCBI Taxonomy" id="2209"/>
    <lineage>
        <taxon>Archaea</taxon>
        <taxon>Methanobacteriati</taxon>
        <taxon>Methanobacteriota</taxon>
        <taxon>Stenosarchaea group</taxon>
        <taxon>Methanomicrobia</taxon>
        <taxon>Methanosarcinales</taxon>
        <taxon>Methanosarcinaceae</taxon>
        <taxon>Methanosarcina</taxon>
    </lineage>
</organism>
<proteinExistence type="predicted"/>
<evidence type="ECO:0008006" key="4">
    <source>
        <dbReference type="Google" id="ProtNLM"/>
    </source>
</evidence>
<dbReference type="Proteomes" id="UP000034399">
    <property type="component" value="Unassembled WGS sequence"/>
</dbReference>
<evidence type="ECO:0000256" key="1">
    <source>
        <dbReference type="SAM" id="Phobius"/>
    </source>
</evidence>
<keyword evidence="1" id="KW-0472">Membrane</keyword>
<keyword evidence="1" id="KW-1133">Transmembrane helix</keyword>
<dbReference type="EMBL" id="JJPA01000071">
    <property type="protein sequence ID" value="KKG35361.1"/>
    <property type="molecule type" value="Genomic_DNA"/>
</dbReference>
<dbReference type="AlphaFoldDB" id="A0A0F8E6G2"/>
<evidence type="ECO:0000313" key="2">
    <source>
        <dbReference type="EMBL" id="KKG35361.1"/>
    </source>
</evidence>
<dbReference type="PATRIC" id="fig|2209.61.peg.3357"/>
<reference evidence="2 3" key="1">
    <citation type="journal article" date="2015" name="ISME J.">
        <title>Genomic and phenotypic differentiation among Methanosarcina mazei populations from Columbia River sediment.</title>
        <authorList>
            <person name="Youngblut N.D."/>
            <person name="Wirth J.S."/>
            <person name="Henriksen J.R."/>
            <person name="Smith M."/>
            <person name="Simon H."/>
            <person name="Metcalf W.W."/>
            <person name="Whitaker R.J."/>
        </authorList>
    </citation>
    <scope>NUCLEOTIDE SEQUENCE [LARGE SCALE GENOMIC DNA]</scope>
    <source>
        <strain evidence="2 3">3.F.A.1A.1</strain>
    </source>
</reference>